<evidence type="ECO:0000313" key="2">
    <source>
        <dbReference type="EMBL" id="OWQ83539.1"/>
    </source>
</evidence>
<gene>
    <name evidence="2" type="ORF">CDN99_25740</name>
</gene>
<dbReference type="EMBL" id="NIOF01000020">
    <property type="protein sequence ID" value="OWQ83539.1"/>
    <property type="molecule type" value="Genomic_DNA"/>
</dbReference>
<dbReference type="RefSeq" id="WP_088388229.1">
    <property type="nucleotide sequence ID" value="NZ_NIOF01000020.1"/>
</dbReference>
<comment type="caution">
    <text evidence="2">The sequence shown here is derived from an EMBL/GenBank/DDBJ whole genome shotgun (WGS) entry which is preliminary data.</text>
</comment>
<organism evidence="2 3">
    <name type="scientific">Roseateles aquatilis</name>
    <dbReference type="NCBI Taxonomy" id="431061"/>
    <lineage>
        <taxon>Bacteria</taxon>
        <taxon>Pseudomonadati</taxon>
        <taxon>Pseudomonadota</taxon>
        <taxon>Betaproteobacteria</taxon>
        <taxon>Burkholderiales</taxon>
        <taxon>Sphaerotilaceae</taxon>
        <taxon>Roseateles</taxon>
    </lineage>
</organism>
<reference evidence="2 3" key="1">
    <citation type="journal article" date="2008" name="Int. J. Syst. Evol. Microbiol.">
        <title>Description of Roseateles aquatilis sp. nov. and Roseateles terrae sp. nov., in the class Betaproteobacteria, and emended description of the genus Roseateles.</title>
        <authorList>
            <person name="Gomila M."/>
            <person name="Bowien B."/>
            <person name="Falsen E."/>
            <person name="Moore E.R."/>
            <person name="Lalucat J."/>
        </authorList>
    </citation>
    <scope>NUCLEOTIDE SEQUENCE [LARGE SCALE GENOMIC DNA]</scope>
    <source>
        <strain evidence="2 3">CCUG 48205</strain>
    </source>
</reference>
<proteinExistence type="predicted"/>
<dbReference type="AlphaFoldDB" id="A0A246IUW3"/>
<protein>
    <recommendedName>
        <fullName evidence="4">Type II secretion system protein GspC N-terminal domain-containing protein</fullName>
    </recommendedName>
</protein>
<accession>A0A246IUW3</accession>
<dbReference type="Proteomes" id="UP000197468">
    <property type="component" value="Unassembled WGS sequence"/>
</dbReference>
<sequence length="206" mass="20891">MHARWLSFVVWALLAASLAYWSLVLMAKGPAAPAQSRAAMSDAAPADWTRLFAAGQPAAPVEATSSRYQLLGVVAPSAGDRHPGEGVALIAVAGALPRPVRIGQVVDGDLKLIEISRREAGLGTDGTVTIRLTVASSAAGGDAMPGQPPQVVPSAYVAPPPPNFNNGQAGPGRGFGPGAEGMVIPTAINPQLPVQQPGDGSANPLK</sequence>
<name>A0A246IUW3_9BURK</name>
<dbReference type="OrthoDB" id="9154044at2"/>
<keyword evidence="3" id="KW-1185">Reference proteome</keyword>
<evidence type="ECO:0008006" key="4">
    <source>
        <dbReference type="Google" id="ProtNLM"/>
    </source>
</evidence>
<evidence type="ECO:0000256" key="1">
    <source>
        <dbReference type="SAM" id="MobiDB-lite"/>
    </source>
</evidence>
<feature type="region of interest" description="Disordered" evidence="1">
    <location>
        <begin position="187"/>
        <end position="206"/>
    </location>
</feature>
<evidence type="ECO:0000313" key="3">
    <source>
        <dbReference type="Proteomes" id="UP000197468"/>
    </source>
</evidence>